<sequence length="421" mass="43072">MSSDTEQFLSTIEAPGGVTCLRFDFRTAGAEGEMSLRGPGDCICASDSFADASLEESDQPAHDDSATDEDVGFVFESAATRPRAATWAQRLTCSAALSWFLSVAIHGAAVAGGWWLLGYVRESRPAVIELAFGDASPEVGLKNREGTQDLPPGWDGLARTMTQAPVGSSPPAVAAVAATETQPETDTAIPLEIAGIASRSVVLPPPPTERRISVESAVESPLPDFRRKLDIRPATVEPTAQHAAPSAPPSDLPSDARPMTGEPPPSVAGEATAGAAMASNAQSLSDVPGAGGAVGQANTALQAAGGDGTANGQGGAATGAGGSAATGKPGIPAGVRDGDHLPTPVYPEMSRRRGERGEVKLLVEILADGSVGQIQVVSDAGFPRLAEAAATSLRGHLFRPATEDGVAVRSTLVVPFRFNLR</sequence>
<dbReference type="GO" id="GO:0098797">
    <property type="term" value="C:plasma membrane protein complex"/>
    <property type="evidence" value="ECO:0007669"/>
    <property type="project" value="TreeGrafter"/>
</dbReference>
<evidence type="ECO:0000256" key="8">
    <source>
        <dbReference type="ARBA" id="ARBA00022989"/>
    </source>
</evidence>
<evidence type="ECO:0000313" key="14">
    <source>
        <dbReference type="Proteomes" id="UP000593765"/>
    </source>
</evidence>
<feature type="region of interest" description="Disordered" evidence="10">
    <location>
        <begin position="305"/>
        <end position="354"/>
    </location>
</feature>
<feature type="compositionally biased region" description="Gly residues" evidence="10">
    <location>
        <begin position="305"/>
        <end position="324"/>
    </location>
</feature>
<dbReference type="GO" id="GO:0015031">
    <property type="term" value="P:protein transport"/>
    <property type="evidence" value="ECO:0007669"/>
    <property type="project" value="UniProtKB-KW"/>
</dbReference>
<dbReference type="InterPro" id="IPR037682">
    <property type="entry name" value="TonB_C"/>
</dbReference>
<evidence type="ECO:0000256" key="9">
    <source>
        <dbReference type="ARBA" id="ARBA00023136"/>
    </source>
</evidence>
<dbReference type="GO" id="GO:0055085">
    <property type="term" value="P:transmembrane transport"/>
    <property type="evidence" value="ECO:0007669"/>
    <property type="project" value="InterPro"/>
</dbReference>
<evidence type="ECO:0000256" key="2">
    <source>
        <dbReference type="ARBA" id="ARBA00006555"/>
    </source>
</evidence>
<dbReference type="GO" id="GO:0031992">
    <property type="term" value="F:energy transducer activity"/>
    <property type="evidence" value="ECO:0007669"/>
    <property type="project" value="TreeGrafter"/>
</dbReference>
<name>A0A7M2WT00_9BACT</name>
<feature type="compositionally biased region" description="Low complexity" evidence="10">
    <location>
        <begin position="268"/>
        <end position="280"/>
    </location>
</feature>
<evidence type="ECO:0000256" key="11">
    <source>
        <dbReference type="SAM" id="Phobius"/>
    </source>
</evidence>
<keyword evidence="5" id="KW-0997">Cell inner membrane</keyword>
<dbReference type="InterPro" id="IPR051045">
    <property type="entry name" value="TonB-dependent_transducer"/>
</dbReference>
<keyword evidence="14" id="KW-1185">Reference proteome</keyword>
<dbReference type="NCBIfam" id="TIGR01352">
    <property type="entry name" value="tonB_Cterm"/>
    <property type="match status" value="1"/>
</dbReference>
<accession>A0A7M2WT00</accession>
<feature type="transmembrane region" description="Helical" evidence="11">
    <location>
        <begin position="91"/>
        <end position="117"/>
    </location>
</feature>
<dbReference type="EMBL" id="CP063458">
    <property type="protein sequence ID" value="QOV88586.1"/>
    <property type="molecule type" value="Genomic_DNA"/>
</dbReference>
<evidence type="ECO:0000256" key="1">
    <source>
        <dbReference type="ARBA" id="ARBA00004383"/>
    </source>
</evidence>
<dbReference type="KEGG" id="hbs:IPV69_20430"/>
<gene>
    <name evidence="13" type="ORF">IPV69_20430</name>
</gene>
<feature type="domain" description="TonB C-terminal" evidence="12">
    <location>
        <begin position="331"/>
        <end position="421"/>
    </location>
</feature>
<dbReference type="AlphaFoldDB" id="A0A7M2WT00"/>
<dbReference type="Proteomes" id="UP000593765">
    <property type="component" value="Chromosome"/>
</dbReference>
<protein>
    <submittedName>
        <fullName evidence="13">TonB family protein</fullName>
    </submittedName>
</protein>
<dbReference type="InterPro" id="IPR006260">
    <property type="entry name" value="TonB/TolA_C"/>
</dbReference>
<keyword evidence="7" id="KW-0653">Protein transport</keyword>
<evidence type="ECO:0000256" key="6">
    <source>
        <dbReference type="ARBA" id="ARBA00022692"/>
    </source>
</evidence>
<evidence type="ECO:0000256" key="5">
    <source>
        <dbReference type="ARBA" id="ARBA00022519"/>
    </source>
</evidence>
<evidence type="ECO:0000259" key="12">
    <source>
        <dbReference type="PROSITE" id="PS52015"/>
    </source>
</evidence>
<dbReference type="Gene3D" id="3.30.1150.10">
    <property type="match status" value="1"/>
</dbReference>
<dbReference type="PROSITE" id="PS52015">
    <property type="entry name" value="TONB_CTD"/>
    <property type="match status" value="1"/>
</dbReference>
<dbReference type="SUPFAM" id="SSF74653">
    <property type="entry name" value="TolA/TonB C-terminal domain"/>
    <property type="match status" value="1"/>
</dbReference>
<evidence type="ECO:0000256" key="4">
    <source>
        <dbReference type="ARBA" id="ARBA00022475"/>
    </source>
</evidence>
<dbReference type="RefSeq" id="WP_206291577.1">
    <property type="nucleotide sequence ID" value="NZ_CP063458.1"/>
</dbReference>
<evidence type="ECO:0000256" key="7">
    <source>
        <dbReference type="ARBA" id="ARBA00022927"/>
    </source>
</evidence>
<dbReference type="PANTHER" id="PTHR33446">
    <property type="entry name" value="PROTEIN TONB-RELATED"/>
    <property type="match status" value="1"/>
</dbReference>
<reference evidence="13 14" key="1">
    <citation type="submission" date="2020-10" db="EMBL/GenBank/DDBJ databases">
        <title>Wide distribution of Phycisphaera-like planctomycetes from WD2101 soil group in peatlands and genome analysis of the first cultivated representative.</title>
        <authorList>
            <person name="Dedysh S.N."/>
            <person name="Beletsky A.V."/>
            <person name="Ivanova A."/>
            <person name="Kulichevskaya I.S."/>
            <person name="Suzina N.E."/>
            <person name="Philippov D.A."/>
            <person name="Rakitin A.L."/>
            <person name="Mardanov A.V."/>
            <person name="Ravin N.V."/>
        </authorList>
    </citation>
    <scope>NUCLEOTIDE SEQUENCE [LARGE SCALE GENOMIC DNA]</scope>
    <source>
        <strain evidence="13 14">M1803</strain>
    </source>
</reference>
<organism evidence="13 14">
    <name type="scientific">Humisphaera borealis</name>
    <dbReference type="NCBI Taxonomy" id="2807512"/>
    <lineage>
        <taxon>Bacteria</taxon>
        <taxon>Pseudomonadati</taxon>
        <taxon>Planctomycetota</taxon>
        <taxon>Phycisphaerae</taxon>
        <taxon>Tepidisphaerales</taxon>
        <taxon>Tepidisphaeraceae</taxon>
        <taxon>Humisphaera</taxon>
    </lineage>
</organism>
<keyword evidence="4" id="KW-1003">Cell membrane</keyword>
<proteinExistence type="inferred from homology"/>
<keyword evidence="3" id="KW-0813">Transport</keyword>
<feature type="region of interest" description="Disordered" evidence="10">
    <location>
        <begin position="236"/>
        <end position="280"/>
    </location>
</feature>
<comment type="similarity">
    <text evidence="2">Belongs to the TonB family.</text>
</comment>
<comment type="subcellular location">
    <subcellularLocation>
        <location evidence="1">Cell inner membrane</location>
        <topology evidence="1">Single-pass membrane protein</topology>
        <orientation evidence="1">Periplasmic side</orientation>
    </subcellularLocation>
</comment>
<evidence type="ECO:0000256" key="3">
    <source>
        <dbReference type="ARBA" id="ARBA00022448"/>
    </source>
</evidence>
<keyword evidence="6 11" id="KW-0812">Transmembrane</keyword>
<evidence type="ECO:0000313" key="13">
    <source>
        <dbReference type="EMBL" id="QOV88586.1"/>
    </source>
</evidence>
<keyword evidence="9 11" id="KW-0472">Membrane</keyword>
<dbReference type="Pfam" id="PF03544">
    <property type="entry name" value="TonB_C"/>
    <property type="match status" value="1"/>
</dbReference>
<dbReference type="PANTHER" id="PTHR33446:SF2">
    <property type="entry name" value="PROTEIN TONB"/>
    <property type="match status" value="1"/>
</dbReference>
<evidence type="ECO:0000256" key="10">
    <source>
        <dbReference type="SAM" id="MobiDB-lite"/>
    </source>
</evidence>
<keyword evidence="8 11" id="KW-1133">Transmembrane helix</keyword>